<feature type="transmembrane region" description="Helical" evidence="1">
    <location>
        <begin position="90"/>
        <end position="108"/>
    </location>
</feature>
<dbReference type="OrthoDB" id="6119856at2"/>
<keyword evidence="1" id="KW-1133">Transmembrane helix</keyword>
<evidence type="ECO:0000256" key="1">
    <source>
        <dbReference type="SAM" id="Phobius"/>
    </source>
</evidence>
<evidence type="ECO:0000313" key="2">
    <source>
        <dbReference type="EMBL" id="QDY68576.1"/>
    </source>
</evidence>
<protein>
    <submittedName>
        <fullName evidence="2">AzlD domain-containing protein</fullName>
    </submittedName>
</protein>
<dbReference type="RefSeq" id="WP_146363337.1">
    <property type="nucleotide sequence ID" value="NZ_CP042261.1"/>
</dbReference>
<sequence length="109" mass="11646">MTQSPAFIWTIIVLLGIGTFLIRFSFLGLIGDRELPGWVLKMLRYTPVAVLPGMAAPMVLWPAATDGQPDPARLAAASATIIVGIWTKNVLASIGAGLVTLYAMMYLLG</sequence>
<keyword evidence="1" id="KW-0812">Transmembrane</keyword>
<gene>
    <name evidence="2" type="ORF">FPZ52_02365</name>
</gene>
<dbReference type="EMBL" id="CP042261">
    <property type="protein sequence ID" value="QDY68576.1"/>
    <property type="molecule type" value="Genomic_DNA"/>
</dbReference>
<feature type="transmembrane region" description="Helical" evidence="1">
    <location>
        <begin position="6"/>
        <end position="30"/>
    </location>
</feature>
<name>A0A5B8I7S3_9RHOB</name>
<organism evidence="2 3">
    <name type="scientific">Qingshengfaniella alkalisoli</name>
    <dbReference type="NCBI Taxonomy" id="2599296"/>
    <lineage>
        <taxon>Bacteria</taxon>
        <taxon>Pseudomonadati</taxon>
        <taxon>Pseudomonadota</taxon>
        <taxon>Alphaproteobacteria</taxon>
        <taxon>Rhodobacterales</taxon>
        <taxon>Paracoccaceae</taxon>
        <taxon>Qingshengfaniella</taxon>
    </lineage>
</organism>
<feature type="transmembrane region" description="Helical" evidence="1">
    <location>
        <begin position="42"/>
        <end position="64"/>
    </location>
</feature>
<keyword evidence="1" id="KW-0472">Membrane</keyword>
<dbReference type="Proteomes" id="UP000318483">
    <property type="component" value="Chromosome"/>
</dbReference>
<dbReference type="KEGG" id="lit:FPZ52_02365"/>
<dbReference type="InterPro" id="IPR008407">
    <property type="entry name" value="Brnchd-chn_aa_trnsp_AzlD"/>
</dbReference>
<dbReference type="Pfam" id="PF05437">
    <property type="entry name" value="AzlD"/>
    <property type="match status" value="1"/>
</dbReference>
<keyword evidence="3" id="KW-1185">Reference proteome</keyword>
<accession>A0A5B8I7S3</accession>
<reference evidence="2 3" key="1">
    <citation type="submission" date="2019-07" db="EMBL/GenBank/DDBJ databases">
        <title>Litoreibacter alkalisoli sp. nov., isolated from saline-alkaline soil.</title>
        <authorList>
            <person name="Wang S."/>
            <person name="Xu L."/>
            <person name="Xing Y.-T."/>
            <person name="Sun J.-Q."/>
        </authorList>
    </citation>
    <scope>NUCLEOTIDE SEQUENCE [LARGE SCALE GENOMIC DNA]</scope>
    <source>
        <strain evidence="2 3">LN3S51</strain>
    </source>
</reference>
<proteinExistence type="predicted"/>
<evidence type="ECO:0000313" key="3">
    <source>
        <dbReference type="Proteomes" id="UP000318483"/>
    </source>
</evidence>
<dbReference type="AlphaFoldDB" id="A0A5B8I7S3"/>